<dbReference type="EMBL" id="JBHLZF010000002">
    <property type="protein sequence ID" value="MFB9898527.1"/>
    <property type="molecule type" value="Genomic_DNA"/>
</dbReference>
<dbReference type="RefSeq" id="WP_027951786.1">
    <property type="nucleotide sequence ID" value="NZ_JADU01000007.1"/>
</dbReference>
<name>A0ABV5ZMC5_9BACT</name>
<dbReference type="CDD" id="cd02258">
    <property type="entry name" value="Peptidase_C25_N"/>
    <property type="match status" value="1"/>
</dbReference>
<keyword evidence="1" id="KW-0732">Signal</keyword>
<dbReference type="NCBIfam" id="NF033707">
    <property type="entry name" value="T9SS_sortase"/>
    <property type="match status" value="1"/>
</dbReference>
<gene>
    <name evidence="3" type="primary">porU</name>
    <name evidence="3" type="ORF">ACFFK8_12160</name>
</gene>
<dbReference type="SUPFAM" id="SSF52129">
    <property type="entry name" value="Caspase-like"/>
    <property type="match status" value="1"/>
</dbReference>
<feature type="signal peptide" evidence="1">
    <location>
        <begin position="1"/>
        <end position="22"/>
    </location>
</feature>
<sequence>MRIDRHAWAVLAALCLCTTMQAQRFFNLTSDEVRVDSVLPQFAYSVPLDGAWQDSVYTASILYPEFIDMTLQDVNNYRLLSSDSLPALPQLAQRIVLDRKRGALEVQFCPLVYREGRYQILVSFMLRVDARVQNRAVRRAAALTRATAASSRYAAHSVLATGAWAKIRVPSTGVYQLSESLIRQAGFTDLSKVRVYGYGGNLQNEVLRAKDLQELDDLREVPTCTVGGKRLFFARGPVSWSSNTAARRTRNPYSDYGYYFLTQTADAPAQVDSATFVSAFYPSADDYHSLYEADGYSWYHGGRNLFDRESTAVGSTRRVVIGNRSRSASGLLSVNISAGTVSQAQILLNDSVLGTLTVRLYGEFDKGNEASGTYRVAGLHATDTVKIRVLSGGPVRLDYVSMAWTDAAETPRLSAVTAVPEYVYRITNQDLHADGAADMVIIIPTSQKLLAQAQRLAAFHERHDSLRVRIVPADELYNEFSSGTPDANAYRRYLKMLYDRAETPADMPRHLLLFGDCVWDNRMLTNECRNFNPDDYLLCFESENSFNAVRCYVDDGFFCLLDDGEGGDPQSSDKLDMGVGRFPVTTAEEAKAMVDKTIGYATNSNAGAWQNVLMFMGDDGNRNLHMKDLDEAANDIAARYPDYLVKKVMWDAYTGETSAAGNSYPEVSSIVKQQQQAGALIMDYAGHGREDQISHEVVLKLSDFEHFTNKNLPLWITASCDIMPFDGTTPTIGEAAVLNPNGGAVAFFGTTRTVYADYNKLINMAFLRLVLSRPNGKAMTLGEAQRQAKNLMITSDADRTTNKLQYSLLGDPALSLCLPSLSAVVDSINGVALSPSAPVKLRAGSKVRLSGHIEQASDFDGVVTAVVRDVRQLITCKQNASAETTKAFTFYDRPGTLYSGSDSVRQGRFSLSFAVPRDISYSDESGLINLYAVNTARTLTAHGTEDGFTLSGSDETAMDSVGPKIYCYLNTAQFQNGSAVNPTPYFVARLTDADGINASGSGIGHDMQLIIDGDASKTYTLNDHFQFDFGTYTSGSTYYNIPTLEPGRHTLLFRAWDVLNNPSTATLEFTVVKGLVPSIYSVDVSANPASTNTTFIVNHDFSGCTMDVSIDVFDMSGRLLWTHSERGVSSPGAYTIDWDLCQDGGSRLPTGVYLYRVRVASDGSAEASKARKLVVISNK</sequence>
<feature type="chain" id="PRO_5045651575" evidence="1">
    <location>
        <begin position="23"/>
        <end position="1179"/>
    </location>
</feature>
<evidence type="ECO:0000259" key="2">
    <source>
        <dbReference type="Pfam" id="PF01364"/>
    </source>
</evidence>
<dbReference type="Pfam" id="PF01364">
    <property type="entry name" value="Peptidase_C25"/>
    <property type="match status" value="1"/>
</dbReference>
<evidence type="ECO:0000256" key="1">
    <source>
        <dbReference type="SAM" id="SignalP"/>
    </source>
</evidence>
<organism evidence="3 4">
    <name type="scientific">Hallella seregens ATCC 51272</name>
    <dbReference type="NCBI Taxonomy" id="1336250"/>
    <lineage>
        <taxon>Bacteria</taxon>
        <taxon>Pseudomonadati</taxon>
        <taxon>Bacteroidota</taxon>
        <taxon>Bacteroidia</taxon>
        <taxon>Bacteroidales</taxon>
        <taxon>Prevotellaceae</taxon>
        <taxon>Hallella</taxon>
    </lineage>
</organism>
<dbReference type="Proteomes" id="UP001589688">
    <property type="component" value="Unassembled WGS sequence"/>
</dbReference>
<comment type="caution">
    <text evidence="3">The sequence shown here is derived from an EMBL/GenBank/DDBJ whole genome shotgun (WGS) entry which is preliminary data.</text>
</comment>
<evidence type="ECO:0000313" key="4">
    <source>
        <dbReference type="Proteomes" id="UP001589688"/>
    </source>
</evidence>
<dbReference type="Gene3D" id="2.60.40.4070">
    <property type="match status" value="1"/>
</dbReference>
<reference evidence="3 4" key="1">
    <citation type="submission" date="2024-09" db="EMBL/GenBank/DDBJ databases">
        <authorList>
            <person name="Sun Q."/>
            <person name="Mori K."/>
        </authorList>
    </citation>
    <scope>NUCLEOTIDE SEQUENCE [LARGE SCALE GENOMIC DNA]</scope>
    <source>
        <strain evidence="3 4">ATCC 51272</strain>
    </source>
</reference>
<dbReference type="InterPro" id="IPR029030">
    <property type="entry name" value="Caspase-like_dom_sf"/>
</dbReference>
<evidence type="ECO:0000313" key="3">
    <source>
        <dbReference type="EMBL" id="MFB9898527.1"/>
    </source>
</evidence>
<dbReference type="InterPro" id="IPR001769">
    <property type="entry name" value="Gingipain"/>
</dbReference>
<keyword evidence="4" id="KW-1185">Reference proteome</keyword>
<accession>A0ABV5ZMC5</accession>
<protein>
    <submittedName>
        <fullName evidence="3">Type IX secretion system sortase PorU</fullName>
    </submittedName>
</protein>
<proteinExistence type="predicted"/>
<dbReference type="Gene3D" id="3.40.50.1460">
    <property type="match status" value="1"/>
</dbReference>
<feature type="domain" description="Gingipain" evidence="2">
    <location>
        <begin position="440"/>
        <end position="816"/>
    </location>
</feature>